<proteinExistence type="predicted"/>
<evidence type="ECO:0000313" key="2">
    <source>
        <dbReference type="EMBL" id="MTD27942.1"/>
    </source>
</evidence>
<evidence type="ECO:0000313" key="3">
    <source>
        <dbReference type="Proteomes" id="UP000480164"/>
    </source>
</evidence>
<keyword evidence="3" id="KW-1185">Reference proteome</keyword>
<dbReference type="RefSeq" id="WP_195918368.1">
    <property type="nucleotide sequence ID" value="NZ_WLZX01000005.1"/>
</dbReference>
<sequence>MKKEALSHFFAINTCHPPENPYTAPPLTRNNGLQVKVSGGSGSSEPPEKLLKKKLTPKEESVIYATSQQEASALIAPLFNNLSDNLCGHSQD</sequence>
<evidence type="ECO:0000256" key="1">
    <source>
        <dbReference type="SAM" id="MobiDB-lite"/>
    </source>
</evidence>
<protein>
    <submittedName>
        <fullName evidence="2">Uncharacterized protein</fullName>
    </submittedName>
</protein>
<accession>A0ABW9RD69</accession>
<dbReference type="Proteomes" id="UP000480164">
    <property type="component" value="Unassembled WGS sequence"/>
</dbReference>
<feature type="compositionally biased region" description="Basic and acidic residues" evidence="1">
    <location>
        <begin position="46"/>
        <end position="57"/>
    </location>
</feature>
<dbReference type="EMBL" id="WLZX01000005">
    <property type="protein sequence ID" value="MTD27942.1"/>
    <property type="molecule type" value="Genomic_DNA"/>
</dbReference>
<reference evidence="2 3" key="1">
    <citation type="submission" date="2019-11" db="EMBL/GenBank/DDBJ databases">
        <title>Erwinia sp. nov., isolated from feces of birds in Tibet plateau of China.</title>
        <authorList>
            <person name="Ge Y."/>
        </authorList>
    </citation>
    <scope>NUCLEOTIDE SEQUENCE [LARGE SCALE GENOMIC DNA]</scope>
    <source>
        <strain evidence="2 3">J316</strain>
    </source>
</reference>
<organism evidence="2 3">
    <name type="scientific">Erwinia sorbitola</name>
    <dbReference type="NCBI Taxonomy" id="2681984"/>
    <lineage>
        <taxon>Bacteria</taxon>
        <taxon>Pseudomonadati</taxon>
        <taxon>Pseudomonadota</taxon>
        <taxon>Gammaproteobacteria</taxon>
        <taxon>Enterobacterales</taxon>
        <taxon>Erwiniaceae</taxon>
        <taxon>Erwinia</taxon>
    </lineage>
</organism>
<feature type="region of interest" description="Disordered" evidence="1">
    <location>
        <begin position="17"/>
        <end position="57"/>
    </location>
</feature>
<gene>
    <name evidence="2" type="ORF">GK011_13450</name>
</gene>
<name>A0ABW9RD69_9GAMM</name>
<comment type="caution">
    <text evidence="2">The sequence shown here is derived from an EMBL/GenBank/DDBJ whole genome shotgun (WGS) entry which is preliminary data.</text>
</comment>